<gene>
    <name evidence="2" type="ORF">OM944_08665</name>
</gene>
<feature type="domain" description="HEPN" evidence="1">
    <location>
        <begin position="195"/>
        <end position="306"/>
    </location>
</feature>
<dbReference type="SMART" id="SM00748">
    <property type="entry name" value="HEPN"/>
    <property type="match status" value="1"/>
</dbReference>
<dbReference type="RefSeq" id="WP_264811271.1">
    <property type="nucleotide sequence ID" value="NZ_CP110226.1"/>
</dbReference>
<organism evidence="2 3">
    <name type="scientific">Algoriphagus halophytocola</name>
    <dbReference type="NCBI Taxonomy" id="2991499"/>
    <lineage>
        <taxon>Bacteria</taxon>
        <taxon>Pseudomonadati</taxon>
        <taxon>Bacteroidota</taxon>
        <taxon>Cytophagia</taxon>
        <taxon>Cytophagales</taxon>
        <taxon>Cyclobacteriaceae</taxon>
        <taxon>Algoriphagus</taxon>
    </lineage>
</organism>
<dbReference type="SUPFAM" id="SSF81593">
    <property type="entry name" value="Nucleotidyltransferase substrate binding subunit/domain"/>
    <property type="match status" value="1"/>
</dbReference>
<dbReference type="EMBL" id="CP110226">
    <property type="protein sequence ID" value="UZD24560.1"/>
    <property type="molecule type" value="Genomic_DNA"/>
</dbReference>
<protein>
    <submittedName>
        <fullName evidence="2">HEPN domain-containing protein</fullName>
    </submittedName>
</protein>
<dbReference type="Proteomes" id="UP001163156">
    <property type="component" value="Chromosome"/>
</dbReference>
<accession>A0ABY6MLC6</accession>
<name>A0ABY6MLC6_9BACT</name>
<keyword evidence="3" id="KW-1185">Reference proteome</keyword>
<dbReference type="PROSITE" id="PS50910">
    <property type="entry name" value="HEPN"/>
    <property type="match status" value="1"/>
</dbReference>
<dbReference type="Pfam" id="PF05168">
    <property type="entry name" value="HEPN"/>
    <property type="match status" value="1"/>
</dbReference>
<evidence type="ECO:0000313" key="3">
    <source>
        <dbReference type="Proteomes" id="UP001163156"/>
    </source>
</evidence>
<evidence type="ECO:0000259" key="1">
    <source>
        <dbReference type="PROSITE" id="PS50910"/>
    </source>
</evidence>
<evidence type="ECO:0000313" key="2">
    <source>
        <dbReference type="EMBL" id="UZD24560.1"/>
    </source>
</evidence>
<dbReference type="Gene3D" id="1.20.120.330">
    <property type="entry name" value="Nucleotidyltransferases domain 2"/>
    <property type="match status" value="1"/>
</dbReference>
<proteinExistence type="predicted"/>
<sequence length="324" mass="38300">MFQLNFKHSPEEIFDSYYEEDINAYLWEMHQSWLLEIAKKDLTDLEISSRLFFFELLITQVNKQMELFHARFNRSMNEKNQELCKALELLIQPKAIYWKKGNDFADFYLLLPNLSPDQHDEVEKTMGFLCSSSSEFHIHSIAYSYLSKQLEEGTPYFWKEFSQTQPVYQSADFKGLPELSKRTWTEIQKKALIRYDSGMKKAEELMKQAQSCKTEMKVFLLHQAAELSLRTILQAWEMQEKKTHEIRVLLRYAGKYIPELTELFQSEEEITFLSLLDKSYSQSRYKPQFNCCTSATEKINAMVGQILNLCLLEREKLSNELLAN</sequence>
<reference evidence="2" key="1">
    <citation type="submission" date="2022-10" db="EMBL/GenBank/DDBJ databases">
        <title>Algoriphagus sp. a novel bacteria isolate from halophytes salicornia europaea.</title>
        <authorList>
            <person name="Peng Y."/>
            <person name="Jiang L."/>
            <person name="Lee J."/>
        </authorList>
    </citation>
    <scope>NUCLEOTIDE SEQUENCE</scope>
    <source>
        <strain evidence="2">TR-M5</strain>
    </source>
</reference>
<dbReference type="InterPro" id="IPR007842">
    <property type="entry name" value="HEPN_dom"/>
</dbReference>